<dbReference type="Pfam" id="PF21844">
    <property type="entry name" value="DUF6903"/>
    <property type="match status" value="1"/>
</dbReference>
<keyword evidence="1" id="KW-1133">Transmembrane helix</keyword>
<accession>A0ABQ1VWN2</accession>
<comment type="caution">
    <text evidence="2">The sequence shown here is derived from an EMBL/GenBank/DDBJ whole genome shotgun (WGS) entry which is preliminary data.</text>
</comment>
<reference evidence="3" key="1">
    <citation type="journal article" date="2019" name="Int. J. Syst. Evol. Microbiol.">
        <title>The Global Catalogue of Microorganisms (GCM) 10K type strain sequencing project: providing services to taxonomists for standard genome sequencing and annotation.</title>
        <authorList>
            <consortium name="The Broad Institute Genomics Platform"/>
            <consortium name="The Broad Institute Genome Sequencing Center for Infectious Disease"/>
            <person name="Wu L."/>
            <person name="Ma J."/>
        </authorList>
    </citation>
    <scope>NUCLEOTIDE SEQUENCE [LARGE SCALE GENOMIC DNA]</scope>
    <source>
        <strain evidence="3">CGMCC 1.15420</strain>
    </source>
</reference>
<evidence type="ECO:0000313" key="2">
    <source>
        <dbReference type="EMBL" id="GGG01238.1"/>
    </source>
</evidence>
<keyword evidence="1" id="KW-0812">Transmembrane</keyword>
<feature type="transmembrane region" description="Helical" evidence="1">
    <location>
        <begin position="12"/>
        <end position="29"/>
    </location>
</feature>
<evidence type="ECO:0000256" key="1">
    <source>
        <dbReference type="SAM" id="Phobius"/>
    </source>
</evidence>
<protein>
    <submittedName>
        <fullName evidence="2">Uncharacterized protein</fullName>
    </submittedName>
</protein>
<dbReference type="EMBL" id="BMIW01000015">
    <property type="protein sequence ID" value="GGG01238.1"/>
    <property type="molecule type" value="Genomic_DNA"/>
</dbReference>
<name>A0ABQ1VWN2_9BACL</name>
<keyword evidence="1" id="KW-0472">Membrane</keyword>
<proteinExistence type="predicted"/>
<feature type="transmembrane region" description="Helical" evidence="1">
    <location>
        <begin position="35"/>
        <end position="57"/>
    </location>
</feature>
<evidence type="ECO:0000313" key="3">
    <source>
        <dbReference type="Proteomes" id="UP000608420"/>
    </source>
</evidence>
<keyword evidence="3" id="KW-1185">Reference proteome</keyword>
<gene>
    <name evidence="2" type="ORF">GCM10010913_23740</name>
</gene>
<organism evidence="2 3">
    <name type="scientific">Paenibacillus aceti</name>
    <dbReference type="NCBI Taxonomy" id="1820010"/>
    <lineage>
        <taxon>Bacteria</taxon>
        <taxon>Bacillati</taxon>
        <taxon>Bacillota</taxon>
        <taxon>Bacilli</taxon>
        <taxon>Bacillales</taxon>
        <taxon>Paenibacillaceae</taxon>
        <taxon>Paenibacillus</taxon>
    </lineage>
</organism>
<dbReference type="Proteomes" id="UP000608420">
    <property type="component" value="Unassembled WGS sequence"/>
</dbReference>
<dbReference type="InterPro" id="IPR054198">
    <property type="entry name" value="DUF6903"/>
</dbReference>
<sequence length="62" mass="6960">MLMMNDSSRTRLHHLLMLIVFVIAIALVITGQKNIGATGLGTMLIGLALLIGLLWFYNRQYK</sequence>